<sequence>MDSRCNYSSIEAVASNFNGNRALSSLDAEGCSEERMFRLGSLPRITSTNKRRYPDKESNNRKGGCFLEGQAAFEKYKATKYFWQWTIFAIPLCDLCVHGAKYQQVEIYLVNHVS</sequence>
<proteinExistence type="predicted"/>
<dbReference type="Proteomes" id="UP001627284">
    <property type="component" value="Unassembled WGS sequence"/>
</dbReference>
<gene>
    <name evidence="1" type="ORF">AABB24_030827</name>
</gene>
<protein>
    <submittedName>
        <fullName evidence="1">Uncharacterized protein</fullName>
    </submittedName>
</protein>
<dbReference type="EMBL" id="JBJKTR010000018">
    <property type="protein sequence ID" value="KAL3334290.1"/>
    <property type="molecule type" value="Genomic_DNA"/>
</dbReference>
<keyword evidence="2" id="KW-1185">Reference proteome</keyword>
<comment type="caution">
    <text evidence="1">The sequence shown here is derived from an EMBL/GenBank/DDBJ whole genome shotgun (WGS) entry which is preliminary data.</text>
</comment>
<accession>A0ABD2RRG1</accession>
<evidence type="ECO:0000313" key="1">
    <source>
        <dbReference type="EMBL" id="KAL3334290.1"/>
    </source>
</evidence>
<dbReference type="EMBL" id="JBJKTR010000018">
    <property type="protein sequence ID" value="KAL3334291.1"/>
    <property type="molecule type" value="Genomic_DNA"/>
</dbReference>
<reference evidence="1 2" key="1">
    <citation type="submission" date="2024-05" db="EMBL/GenBank/DDBJ databases">
        <title>De novo assembly of an allotetraploid wild potato.</title>
        <authorList>
            <person name="Hosaka A.J."/>
        </authorList>
    </citation>
    <scope>NUCLEOTIDE SEQUENCE [LARGE SCALE GENOMIC DNA]</scope>
    <source>
        <tissue evidence="1">Young leaves</tissue>
    </source>
</reference>
<organism evidence="1 2">
    <name type="scientific">Solanum stoloniferum</name>
    <dbReference type="NCBI Taxonomy" id="62892"/>
    <lineage>
        <taxon>Eukaryota</taxon>
        <taxon>Viridiplantae</taxon>
        <taxon>Streptophyta</taxon>
        <taxon>Embryophyta</taxon>
        <taxon>Tracheophyta</taxon>
        <taxon>Spermatophyta</taxon>
        <taxon>Magnoliopsida</taxon>
        <taxon>eudicotyledons</taxon>
        <taxon>Gunneridae</taxon>
        <taxon>Pentapetalae</taxon>
        <taxon>asterids</taxon>
        <taxon>lamiids</taxon>
        <taxon>Solanales</taxon>
        <taxon>Solanaceae</taxon>
        <taxon>Solanoideae</taxon>
        <taxon>Solaneae</taxon>
        <taxon>Solanum</taxon>
    </lineage>
</organism>
<evidence type="ECO:0000313" key="2">
    <source>
        <dbReference type="Proteomes" id="UP001627284"/>
    </source>
</evidence>
<dbReference type="AlphaFoldDB" id="A0ABD2RRG1"/>
<name>A0ABD2RRG1_9SOLN</name>